<organism evidence="16 17">
    <name type="scientific">Apiospora arundinis</name>
    <dbReference type="NCBI Taxonomy" id="335852"/>
    <lineage>
        <taxon>Eukaryota</taxon>
        <taxon>Fungi</taxon>
        <taxon>Dikarya</taxon>
        <taxon>Ascomycota</taxon>
        <taxon>Pezizomycotina</taxon>
        <taxon>Sordariomycetes</taxon>
        <taxon>Xylariomycetidae</taxon>
        <taxon>Amphisphaeriales</taxon>
        <taxon>Apiosporaceae</taxon>
        <taxon>Apiospora</taxon>
    </lineage>
</organism>
<feature type="transmembrane region" description="Helical" evidence="14">
    <location>
        <begin position="844"/>
        <end position="865"/>
    </location>
</feature>
<dbReference type="InterPro" id="IPR056521">
    <property type="entry name" value="MARCHF6-like_C"/>
</dbReference>
<keyword evidence="11 14" id="KW-1133">Transmembrane helix</keyword>
<evidence type="ECO:0000256" key="6">
    <source>
        <dbReference type="ARBA" id="ARBA00022692"/>
    </source>
</evidence>
<comment type="subcellular location">
    <subcellularLocation>
        <location evidence="2">Membrane</location>
        <topology evidence="2">Multi-pass membrane protein</topology>
    </subcellularLocation>
</comment>
<comment type="catalytic activity">
    <reaction evidence="1">
        <text>S-ubiquitinyl-[E2 ubiquitin-conjugating enzyme]-L-cysteine + [acceptor protein]-L-lysine = [E2 ubiquitin-conjugating enzyme]-L-cysteine + N(6)-ubiquitinyl-[acceptor protein]-L-lysine.</text>
        <dbReference type="EC" id="2.3.2.27"/>
    </reaction>
</comment>
<dbReference type="Proteomes" id="UP001390339">
    <property type="component" value="Unassembled WGS sequence"/>
</dbReference>
<feature type="compositionally biased region" description="Polar residues" evidence="13">
    <location>
        <begin position="617"/>
        <end position="634"/>
    </location>
</feature>
<evidence type="ECO:0000313" key="16">
    <source>
        <dbReference type="EMBL" id="KAK8872500.1"/>
    </source>
</evidence>
<name>A0ABR2J5B7_9PEZI</name>
<keyword evidence="12 14" id="KW-0472">Membrane</keyword>
<dbReference type="Pfam" id="PF23113">
    <property type="entry name" value="MARCHF6_C"/>
    <property type="match status" value="1"/>
</dbReference>
<dbReference type="SMART" id="SM00744">
    <property type="entry name" value="RINGv"/>
    <property type="match status" value="1"/>
</dbReference>
<dbReference type="PANTHER" id="PTHR13145:SF0">
    <property type="entry name" value="E3 UBIQUITIN-PROTEIN LIGASE MARCHF6"/>
    <property type="match status" value="1"/>
</dbReference>
<dbReference type="Pfam" id="PF12906">
    <property type="entry name" value="RINGv"/>
    <property type="match status" value="1"/>
</dbReference>
<evidence type="ECO:0000256" key="14">
    <source>
        <dbReference type="SAM" id="Phobius"/>
    </source>
</evidence>
<comment type="caution">
    <text evidence="16">The sequence shown here is derived from an EMBL/GenBank/DDBJ whole genome shotgun (WGS) entry which is preliminary data.</text>
</comment>
<reference evidence="16 17" key="1">
    <citation type="journal article" date="2024" name="IMA Fungus">
        <title>Apiospora arundinis, a panoply of carbohydrate-active enzymes and secondary metabolites.</title>
        <authorList>
            <person name="Sorensen T."/>
            <person name="Petersen C."/>
            <person name="Muurmann A.T."/>
            <person name="Christiansen J.V."/>
            <person name="Brundto M.L."/>
            <person name="Overgaard C.K."/>
            <person name="Boysen A.T."/>
            <person name="Wollenberg R.D."/>
            <person name="Larsen T.O."/>
            <person name="Sorensen J.L."/>
            <person name="Nielsen K.L."/>
            <person name="Sondergaard T.E."/>
        </authorList>
    </citation>
    <scope>NUCLEOTIDE SEQUENCE [LARGE SCALE GENOMIC DNA]</scope>
    <source>
        <strain evidence="16 17">AAU 773</strain>
    </source>
</reference>
<evidence type="ECO:0000256" key="7">
    <source>
        <dbReference type="ARBA" id="ARBA00022723"/>
    </source>
</evidence>
<proteinExistence type="predicted"/>
<dbReference type="Pfam" id="PF25417">
    <property type="entry name" value="DUF7889"/>
    <property type="match status" value="1"/>
</dbReference>
<feature type="region of interest" description="Disordered" evidence="13">
    <location>
        <begin position="1"/>
        <end position="57"/>
    </location>
</feature>
<feature type="compositionally biased region" description="Low complexity" evidence="13">
    <location>
        <begin position="655"/>
        <end position="668"/>
    </location>
</feature>
<feature type="domain" description="RING-CH-type" evidence="15">
    <location>
        <begin position="57"/>
        <end position="118"/>
    </location>
</feature>
<evidence type="ECO:0000256" key="10">
    <source>
        <dbReference type="ARBA" id="ARBA00022833"/>
    </source>
</evidence>
<dbReference type="PROSITE" id="PS51292">
    <property type="entry name" value="ZF_RING_CH"/>
    <property type="match status" value="1"/>
</dbReference>
<evidence type="ECO:0000256" key="12">
    <source>
        <dbReference type="ARBA" id="ARBA00023136"/>
    </source>
</evidence>
<feature type="region of interest" description="Disordered" evidence="13">
    <location>
        <begin position="373"/>
        <end position="440"/>
    </location>
</feature>
<feature type="transmembrane region" description="Helical" evidence="14">
    <location>
        <begin position="1552"/>
        <end position="1573"/>
    </location>
</feature>
<feature type="transmembrane region" description="Helical" evidence="14">
    <location>
        <begin position="1448"/>
        <end position="1471"/>
    </location>
</feature>
<evidence type="ECO:0000256" key="11">
    <source>
        <dbReference type="ARBA" id="ARBA00022989"/>
    </source>
</evidence>
<comment type="pathway">
    <text evidence="3">Protein modification; protein ubiquitination.</text>
</comment>
<keyword evidence="5" id="KW-0808">Transferase</keyword>
<dbReference type="SUPFAM" id="SSF57850">
    <property type="entry name" value="RING/U-box"/>
    <property type="match status" value="1"/>
</dbReference>
<accession>A0ABR2J5B7</accession>
<dbReference type="InterPro" id="IPR057211">
    <property type="entry name" value="DUF7889"/>
</dbReference>
<evidence type="ECO:0000259" key="15">
    <source>
        <dbReference type="PROSITE" id="PS51292"/>
    </source>
</evidence>
<feature type="compositionally biased region" description="Acidic residues" evidence="13">
    <location>
        <begin position="393"/>
        <end position="406"/>
    </location>
</feature>
<feature type="transmembrane region" description="Helical" evidence="14">
    <location>
        <begin position="1646"/>
        <end position="1665"/>
    </location>
</feature>
<feature type="region of interest" description="Disordered" evidence="13">
    <location>
        <begin position="1745"/>
        <end position="1764"/>
    </location>
</feature>
<feature type="transmembrane region" description="Helical" evidence="14">
    <location>
        <begin position="1217"/>
        <end position="1240"/>
    </location>
</feature>
<feature type="compositionally biased region" description="Basic and acidic residues" evidence="13">
    <location>
        <begin position="642"/>
        <end position="654"/>
    </location>
</feature>
<feature type="compositionally biased region" description="Polar residues" evidence="13">
    <location>
        <begin position="669"/>
        <end position="681"/>
    </location>
</feature>
<keyword evidence="6 14" id="KW-0812">Transmembrane</keyword>
<feature type="transmembrane region" description="Helical" evidence="14">
    <location>
        <begin position="1491"/>
        <end position="1509"/>
    </location>
</feature>
<evidence type="ECO:0000256" key="9">
    <source>
        <dbReference type="ARBA" id="ARBA00022786"/>
    </source>
</evidence>
<dbReference type="EMBL" id="JAPCWZ010000003">
    <property type="protein sequence ID" value="KAK8872500.1"/>
    <property type="molecule type" value="Genomic_DNA"/>
</dbReference>
<evidence type="ECO:0000256" key="1">
    <source>
        <dbReference type="ARBA" id="ARBA00000900"/>
    </source>
</evidence>
<dbReference type="InterPro" id="IPR013083">
    <property type="entry name" value="Znf_RING/FYVE/PHD"/>
</dbReference>
<feature type="compositionally biased region" description="Polar residues" evidence="13">
    <location>
        <begin position="47"/>
        <end position="57"/>
    </location>
</feature>
<keyword evidence="9" id="KW-0833">Ubl conjugation pathway</keyword>
<evidence type="ECO:0000256" key="3">
    <source>
        <dbReference type="ARBA" id="ARBA00004906"/>
    </source>
</evidence>
<feature type="transmembrane region" description="Helical" evidence="14">
    <location>
        <begin position="1593"/>
        <end position="1613"/>
    </location>
</feature>
<feature type="region of interest" description="Disordered" evidence="13">
    <location>
        <begin position="520"/>
        <end position="682"/>
    </location>
</feature>
<evidence type="ECO:0000256" key="4">
    <source>
        <dbReference type="ARBA" id="ARBA00012483"/>
    </source>
</evidence>
<feature type="compositionally biased region" description="Polar residues" evidence="13">
    <location>
        <begin position="520"/>
        <end position="534"/>
    </location>
</feature>
<dbReference type="EC" id="2.3.2.27" evidence="4"/>
<dbReference type="InterPro" id="IPR011016">
    <property type="entry name" value="Znf_RING-CH"/>
</dbReference>
<evidence type="ECO:0000256" key="8">
    <source>
        <dbReference type="ARBA" id="ARBA00022771"/>
    </source>
</evidence>
<evidence type="ECO:0000256" key="5">
    <source>
        <dbReference type="ARBA" id="ARBA00022679"/>
    </source>
</evidence>
<evidence type="ECO:0000313" key="17">
    <source>
        <dbReference type="Proteomes" id="UP001390339"/>
    </source>
</evidence>
<protein>
    <recommendedName>
        <fullName evidence="4">RING-type E3 ubiquitin transferase</fullName>
        <ecNumber evidence="4">2.3.2.27</ecNumber>
    </recommendedName>
</protein>
<feature type="transmembrane region" description="Helical" evidence="14">
    <location>
        <begin position="1111"/>
        <end position="1138"/>
    </location>
</feature>
<evidence type="ECO:0000256" key="2">
    <source>
        <dbReference type="ARBA" id="ARBA00004141"/>
    </source>
</evidence>
<feature type="transmembrane region" description="Helical" evidence="14">
    <location>
        <begin position="146"/>
        <end position="165"/>
    </location>
</feature>
<evidence type="ECO:0000256" key="13">
    <source>
        <dbReference type="SAM" id="MobiDB-lite"/>
    </source>
</evidence>
<feature type="transmembrane region" description="Helical" evidence="14">
    <location>
        <begin position="897"/>
        <end position="920"/>
    </location>
</feature>
<keyword evidence="8" id="KW-0863">Zinc-finger</keyword>
<gene>
    <name evidence="16" type="ORF">PGQ11_003014</name>
</gene>
<feature type="transmembrane region" description="Helical" evidence="14">
    <location>
        <begin position="1158"/>
        <end position="1176"/>
    </location>
</feature>
<sequence>MDNWPPAVDPDPAEFPNTIKRRRTSTAPSDSMEAPAHSEDRPPTSPSKPSIHTTSDSVVGDVDTCRICRGEGSPGEPLFYPCKCSGSIKFVHQDCLMEWLSHSQKKHCELCKTPFRFTKLYAPDMPKSLPFYVFASHMAKYLFRNILVWLRATLVVSVWLGWLPYLMRSVWSFLFWISDEGFGPGPSTFEAVRNLTTAQRDAIASSVSSQGLATTTCPSSPMFPATTTAASRGEIAEQIPRFLRALGITSQANANSSNTFVAAISRIVWGGASLASEQSFEAPSNLTSAVQSGAAHRQYPYSSLLSEVGFLKNLTRNAGVNRTVIAVLEGQIITVLVIVCFILIILVRDYVVQQQPEINMRAAFAAQENNGVAAPMMPPAHHQHHHQHHEQDLDADDENEVGDDDSVIAHYDERDEELPGGGGEQQNDAREPLDPQQRPIAPFRRRLARQNTHGEPEPAQNATVEPTIDQRALQQQLDEATQVSQYLRIWREADGDREKVLRMIRDEGLEERLESYVSATLSTGRSTASTTPDESPQVPAPFEFSGPPFVPATENNSADDEDVKGKRKATEDQESPAERATSSWRFGDYNPATSHDSGEPLFLPISSSRPRAVSDGPQPQDNTINPLANNTWSFVNLPKEPPTAERDEVEHEHTSSGSGQITPSSSSSVANSDIHGQQPTASELPRSLFEHDEAHVAPLDLAVHGVRANEPQPQIPGETNGAADPETPVVGLPGDLQAQVNAAQQPGGFVNRVANFMWRDVEDVDDADALEADGVELFLDNQDAPFVGANHGDDPNMDPDPVELAPDVVEAAAAAGLDPEALEDAEDFEGIMELIGMRGPIAGLFQNAIFCAFLVSMTIFFGIFIPYNIGRVAVWVVANPSRLLRIVFSFSKFIQDVVLFLVGFTMTAVLDLLNLLRALWKINEGREFLRSAATDARTLTNSSFNRLAETFAGETPWISPSEVRNFSAISHHALIEVKTQCSDLLSACATGLVYVLGGDYSAKFSTARSALVAVAPEALGWLKNATAQITQPSSWVINLNLPNNTAPVDPYLAFWGAKDRTYAILGGYVAMTFLAGLYLGRGTPFSSTQAAQEWEASIIDALNQASGVMKVILIISIEMLIFPLYCGLLLDFALLPLFESASFKSRLLFTYNFPLTSIFVHWFVGTGYMFHFALFVSMCRKIMRKGVLYFIRDPDDPEFHPVRDVLERNVTTQLRKILFSAFVYGALVVVCLGGVVWGLSLALPHVLPIHYSSNEPVLEFPIDLLFYNFLMPLAIKFFKPSDGLHALYTWWFRKCARMLRLTWFLFGERRVDEEGILMLAVGEETEYPWYKKLFLEVNKKGKVVPKTWRDTFDGGHAKPASEIKLEEMQKLSQAKNKLVDSGQIIPDGRFVRTPASDQVKIPKGQPVFFAVSARNDRLDGKAEMPESDLYSSTNYQFVYLPPHFRARVFFFILFIWMFAAVTGVGITIVPLVFGRRMFKILIPAHIRTNDIYAFSIGIYILGGVGYVLFHARSLIARFRGWASTAAASMLDRDALQRVAAVAKQGAKVGYTYSMLLVVFPLLATLLIELYILVPLHTWILFSSAQDPEPIKQLTLGGHTIRVIQAWTLGLLYLKLGSRALVLHGGRPAQAVRAVLRRGWFEPDVAVLTRAFVIPGLLVSLALVLLPPHATRFVVSRQLLGSDDWDAKTQVVAFRLAYPFAALCVMVAYVLRGVLVVLEGWRARVRDEAYLMGERLHNFGGLVGGTKGSGSSSMTAAEWRNGARL</sequence>
<keyword evidence="17" id="KW-1185">Reference proteome</keyword>
<keyword evidence="10" id="KW-0862">Zinc</keyword>
<dbReference type="Gene3D" id="3.30.40.10">
    <property type="entry name" value="Zinc/RING finger domain, C3HC4 (zinc finger)"/>
    <property type="match status" value="1"/>
</dbReference>
<feature type="transmembrane region" description="Helical" evidence="14">
    <location>
        <begin position="332"/>
        <end position="351"/>
    </location>
</feature>
<feature type="transmembrane region" description="Helical" evidence="14">
    <location>
        <begin position="1695"/>
        <end position="1717"/>
    </location>
</feature>
<dbReference type="CDD" id="cd16702">
    <property type="entry name" value="RING_CH-C4HC3_MARCH6"/>
    <property type="match status" value="1"/>
</dbReference>
<keyword evidence="7" id="KW-0479">Metal-binding</keyword>
<dbReference type="PANTHER" id="PTHR13145">
    <property type="entry name" value="SSM4 PROTEIN"/>
    <property type="match status" value="1"/>
</dbReference>